<dbReference type="CDD" id="cd00130">
    <property type="entry name" value="PAS"/>
    <property type="match status" value="2"/>
</dbReference>
<dbReference type="InterPro" id="IPR003594">
    <property type="entry name" value="HATPase_dom"/>
</dbReference>
<dbReference type="InterPro" id="IPR058544">
    <property type="entry name" value="ETR1_N"/>
</dbReference>
<dbReference type="InterPro" id="IPR013655">
    <property type="entry name" value="PAS_fold_3"/>
</dbReference>
<keyword evidence="6" id="KW-0812">Transmembrane</keyword>
<keyword evidence="6" id="KW-1133">Transmembrane helix</keyword>
<dbReference type="InterPro" id="IPR036097">
    <property type="entry name" value="HisK_dim/P_sf"/>
</dbReference>
<feature type="transmembrane region" description="Helical" evidence="6">
    <location>
        <begin position="60"/>
        <end position="83"/>
    </location>
</feature>
<evidence type="ECO:0000259" key="7">
    <source>
        <dbReference type="PROSITE" id="PS50109"/>
    </source>
</evidence>
<dbReference type="PANTHER" id="PTHR43304">
    <property type="entry name" value="PHYTOCHROME-LIKE PROTEIN CPH1"/>
    <property type="match status" value="1"/>
</dbReference>
<proteinExistence type="predicted"/>
<name>A0A0A7EJ76_9GAMM</name>
<dbReference type="Proteomes" id="UP000030341">
    <property type="component" value="Chromosome 2"/>
</dbReference>
<keyword evidence="11" id="KW-1185">Reference proteome</keyword>
<dbReference type="Pfam" id="PF08448">
    <property type="entry name" value="PAS_4"/>
    <property type="match status" value="1"/>
</dbReference>
<dbReference type="Pfam" id="PF02518">
    <property type="entry name" value="HATPase_c"/>
    <property type="match status" value="1"/>
</dbReference>
<dbReference type="SMART" id="SM00086">
    <property type="entry name" value="PAC"/>
    <property type="match status" value="3"/>
</dbReference>
<keyword evidence="5" id="KW-0418">Kinase</keyword>
<keyword evidence="4" id="KW-0808">Transferase</keyword>
<dbReference type="Pfam" id="PF13426">
    <property type="entry name" value="PAS_9"/>
    <property type="match status" value="1"/>
</dbReference>
<feature type="domain" description="PAC" evidence="9">
    <location>
        <begin position="600"/>
        <end position="653"/>
    </location>
</feature>
<dbReference type="GO" id="GO:0000155">
    <property type="term" value="F:phosphorelay sensor kinase activity"/>
    <property type="evidence" value="ECO:0007669"/>
    <property type="project" value="InterPro"/>
</dbReference>
<feature type="domain" description="PAC" evidence="9">
    <location>
        <begin position="339"/>
        <end position="393"/>
    </location>
</feature>
<gene>
    <name evidence="10" type="ORF">OM33_16230</name>
</gene>
<dbReference type="Pfam" id="PF25487">
    <property type="entry name" value="ETR1_N"/>
    <property type="match status" value="1"/>
</dbReference>
<dbReference type="InterPro" id="IPR003661">
    <property type="entry name" value="HisK_dim/P_dom"/>
</dbReference>
<evidence type="ECO:0000256" key="4">
    <source>
        <dbReference type="ARBA" id="ARBA00022679"/>
    </source>
</evidence>
<dbReference type="InterPro" id="IPR001610">
    <property type="entry name" value="PAC"/>
</dbReference>
<evidence type="ECO:0000256" key="6">
    <source>
        <dbReference type="SAM" id="Phobius"/>
    </source>
</evidence>
<dbReference type="PRINTS" id="PR00344">
    <property type="entry name" value="BCTRLSENSOR"/>
</dbReference>
<dbReference type="Pfam" id="PF00512">
    <property type="entry name" value="HisKA"/>
    <property type="match status" value="1"/>
</dbReference>
<dbReference type="InterPro" id="IPR052162">
    <property type="entry name" value="Sensor_kinase/Photoreceptor"/>
</dbReference>
<feature type="domain" description="PAS" evidence="8">
    <location>
        <begin position="267"/>
        <end position="338"/>
    </location>
</feature>
<dbReference type="SMART" id="SM00388">
    <property type="entry name" value="HisKA"/>
    <property type="match status" value="1"/>
</dbReference>
<dbReference type="InterPro" id="IPR036890">
    <property type="entry name" value="HATPase_C_sf"/>
</dbReference>
<feature type="domain" description="PAS" evidence="8">
    <location>
        <begin position="523"/>
        <end position="595"/>
    </location>
</feature>
<dbReference type="PROSITE" id="PS50109">
    <property type="entry name" value="HIS_KIN"/>
    <property type="match status" value="1"/>
</dbReference>
<dbReference type="Pfam" id="PF08447">
    <property type="entry name" value="PAS_3"/>
    <property type="match status" value="2"/>
</dbReference>
<dbReference type="InterPro" id="IPR000700">
    <property type="entry name" value="PAS-assoc_C"/>
</dbReference>
<dbReference type="SMART" id="SM00091">
    <property type="entry name" value="PAS"/>
    <property type="match status" value="3"/>
</dbReference>
<dbReference type="Gene3D" id="3.30.565.10">
    <property type="entry name" value="Histidine kinase-like ATPase, C-terminal domain"/>
    <property type="match status" value="1"/>
</dbReference>
<dbReference type="SMART" id="SM00387">
    <property type="entry name" value="HATPase_c"/>
    <property type="match status" value="1"/>
</dbReference>
<keyword evidence="6" id="KW-0472">Membrane</keyword>
<protein>
    <recommendedName>
        <fullName evidence="2">histidine kinase</fullName>
        <ecNumber evidence="2">2.7.13.3</ecNumber>
    </recommendedName>
</protein>
<evidence type="ECO:0000256" key="3">
    <source>
        <dbReference type="ARBA" id="ARBA00022553"/>
    </source>
</evidence>
<dbReference type="SUPFAM" id="SSF55874">
    <property type="entry name" value="ATPase domain of HSP90 chaperone/DNA topoisomerase II/histidine kinase"/>
    <property type="match status" value="1"/>
</dbReference>
<dbReference type="PANTHER" id="PTHR43304:SF1">
    <property type="entry name" value="PAC DOMAIN-CONTAINING PROTEIN"/>
    <property type="match status" value="1"/>
</dbReference>
<sequence>MTEQFLRGDYMPHGHCYLWQPHILWTHVVSDLLIATAYFSIPFAIILFMRKRRDIGYHKVFLLFSLFILFCGITHLFGIWTIWQGVYGYHGIAKALTAGISMATAFYLYKLLPELLKVPTISQYEGIKSEYGNTKRQNKILTHLLQDHTQTKWMLDALPLSFILANEQGEIVFTNEHFKTEFGSTWDKLEALLTTNSQDFEKLIQTNSSTLVLNQTLSFIGHITTEKETKSVEVSLTKKEFEGEVHLFVTLKDLKEVALLKQQLVESNARFERAIGATNDGIWDWNIVTGEQVWSPKFFELIGLSHSEEAKYETWFNHIHPTHQEKVQQAVDLHLKTGTHYEVEYLGKNSQGEYGWFLTRGNSICDENGEPIMMSGSLRYIDEQKKSQNLLLERTRFLEALYMGTNHGIWVVEYVDDDFIFTTYNNTALKWTGITQQQIINKRLSELSFFSDEIKQHVFSRYLTCITQDKPLEYVEYIPFAGDAKWFKTSLYPVKGDNDTHFLIGSAVDITTEKETQQQLAKNHNFLESLLDSSVCGFYIFNLETQQNERINRTYTELLGYELEDFANDVDLLEKFHPDDRDNVIEHMQVVMASSDNSKHYLEYRFRHKNGHWVWCYSVDSVLERDESGNPKRMLGTFVDVSDKNELLNKLKSSNDYLEQFAFIASHDLQEPLRKISAFSESLYHRLHGQFDTDPDSEFELERLQLAAKRLSKMIEDLLKLSRINSDALNLDTVEFGQILAPVIDGLELAIEKVKASVHCENEEQIITVDVGLFSQVLQNLIGNAIKFAKPNTAPKIHILVDQREISIVIKIIDNGIGLDQSHAKRIFEPFKRLHTREKYEGSGIGLAIVAQILKVHNAHIYCESVENEGATFTIELPKEQ</sequence>
<dbReference type="AlphaFoldDB" id="A0A0A7EJ76"/>
<evidence type="ECO:0000256" key="5">
    <source>
        <dbReference type="ARBA" id="ARBA00022777"/>
    </source>
</evidence>
<dbReference type="InterPro" id="IPR004358">
    <property type="entry name" value="Sig_transdc_His_kin-like_C"/>
</dbReference>
<evidence type="ECO:0000256" key="1">
    <source>
        <dbReference type="ARBA" id="ARBA00000085"/>
    </source>
</evidence>
<feature type="transmembrane region" description="Helical" evidence="6">
    <location>
        <begin position="28"/>
        <end position="48"/>
    </location>
</feature>
<dbReference type="EMBL" id="CP009889">
    <property type="protein sequence ID" value="AIY66679.1"/>
    <property type="molecule type" value="Genomic_DNA"/>
</dbReference>
<dbReference type="SUPFAM" id="SSF47384">
    <property type="entry name" value="Homodimeric domain of signal transducing histidine kinase"/>
    <property type="match status" value="1"/>
</dbReference>
<evidence type="ECO:0000256" key="2">
    <source>
        <dbReference type="ARBA" id="ARBA00012438"/>
    </source>
</evidence>
<dbReference type="Gene3D" id="1.10.287.130">
    <property type="match status" value="1"/>
</dbReference>
<dbReference type="OrthoDB" id="9808408at2"/>
<dbReference type="RefSeq" id="WP_040135097.1">
    <property type="nucleotide sequence ID" value="NZ_CP009889.1"/>
</dbReference>
<evidence type="ECO:0000259" key="8">
    <source>
        <dbReference type="PROSITE" id="PS50112"/>
    </source>
</evidence>
<accession>A0A0A7EJ76</accession>
<evidence type="ECO:0000259" key="9">
    <source>
        <dbReference type="PROSITE" id="PS50113"/>
    </source>
</evidence>
<dbReference type="GO" id="GO:0005886">
    <property type="term" value="C:plasma membrane"/>
    <property type="evidence" value="ECO:0007669"/>
    <property type="project" value="UniProtKB-ARBA"/>
</dbReference>
<dbReference type="HOGENOM" id="CLU_000445_114_71_6"/>
<reference evidence="10 11" key="1">
    <citation type="submission" date="2014-11" db="EMBL/GenBank/DDBJ databases">
        <title>Complete Genome Sequence of Pseudoalteromonas sp. Strain OCN003 Isolated from Kaneohe Bay, Oahu, Hawaii.</title>
        <authorList>
            <person name="Beurmann S."/>
            <person name="Videau P."/>
            <person name="Ushijima B."/>
            <person name="Smith A.M."/>
            <person name="Aeby G.S."/>
            <person name="Callahan S.M."/>
            <person name="Belcaid M."/>
        </authorList>
    </citation>
    <scope>NUCLEOTIDE SEQUENCE [LARGE SCALE GENOMIC DNA]</scope>
    <source>
        <strain evidence="10 11">OCN003</strain>
    </source>
</reference>
<dbReference type="eggNOG" id="COG4251">
    <property type="taxonomic scope" value="Bacteria"/>
</dbReference>
<evidence type="ECO:0000313" key="11">
    <source>
        <dbReference type="Proteomes" id="UP000030341"/>
    </source>
</evidence>
<comment type="catalytic activity">
    <reaction evidence="1">
        <text>ATP + protein L-histidine = ADP + protein N-phospho-L-histidine.</text>
        <dbReference type="EC" id="2.7.13.3"/>
    </reaction>
</comment>
<dbReference type="SUPFAM" id="SSF55785">
    <property type="entry name" value="PYP-like sensor domain (PAS domain)"/>
    <property type="match status" value="3"/>
</dbReference>
<feature type="domain" description="Histidine kinase" evidence="7">
    <location>
        <begin position="664"/>
        <end position="881"/>
    </location>
</feature>
<dbReference type="Gene3D" id="3.30.450.20">
    <property type="entry name" value="PAS domain"/>
    <property type="match status" value="3"/>
</dbReference>
<dbReference type="eggNOG" id="COG2202">
    <property type="taxonomic scope" value="Bacteria"/>
</dbReference>
<keyword evidence="3" id="KW-0597">Phosphoprotein</keyword>
<dbReference type="EC" id="2.7.13.3" evidence="2"/>
<dbReference type="PROSITE" id="PS50112">
    <property type="entry name" value="PAS"/>
    <property type="match status" value="2"/>
</dbReference>
<dbReference type="STRING" id="1348114.OM33_16230"/>
<evidence type="ECO:0000313" key="10">
    <source>
        <dbReference type="EMBL" id="AIY66679.1"/>
    </source>
</evidence>
<dbReference type="InterPro" id="IPR000014">
    <property type="entry name" value="PAS"/>
</dbReference>
<dbReference type="CDD" id="cd00082">
    <property type="entry name" value="HisKA"/>
    <property type="match status" value="1"/>
</dbReference>
<dbReference type="InterPro" id="IPR013656">
    <property type="entry name" value="PAS_4"/>
</dbReference>
<dbReference type="KEGG" id="pseo:OM33_16230"/>
<dbReference type="NCBIfam" id="TIGR00229">
    <property type="entry name" value="sensory_box"/>
    <property type="match status" value="3"/>
</dbReference>
<organism evidence="10 11">
    <name type="scientific">Pseudoalteromonas piratica</name>
    <dbReference type="NCBI Taxonomy" id="1348114"/>
    <lineage>
        <taxon>Bacteria</taxon>
        <taxon>Pseudomonadati</taxon>
        <taxon>Pseudomonadota</taxon>
        <taxon>Gammaproteobacteria</taxon>
        <taxon>Alteromonadales</taxon>
        <taxon>Pseudoalteromonadaceae</taxon>
        <taxon>Pseudoalteromonas</taxon>
    </lineage>
</organism>
<dbReference type="PROSITE" id="PS50113">
    <property type="entry name" value="PAC"/>
    <property type="match status" value="3"/>
</dbReference>
<dbReference type="InterPro" id="IPR035965">
    <property type="entry name" value="PAS-like_dom_sf"/>
</dbReference>
<feature type="domain" description="PAC" evidence="9">
    <location>
        <begin position="468"/>
        <end position="522"/>
    </location>
</feature>
<dbReference type="InterPro" id="IPR005467">
    <property type="entry name" value="His_kinase_dom"/>
</dbReference>
<dbReference type="FunFam" id="3.30.565.10:FF:000006">
    <property type="entry name" value="Sensor histidine kinase WalK"/>
    <property type="match status" value="1"/>
</dbReference>